<dbReference type="SUPFAM" id="SSF159594">
    <property type="entry name" value="XCC0632-like"/>
    <property type="match status" value="1"/>
</dbReference>
<keyword evidence="3" id="KW-1185">Reference proteome</keyword>
<dbReference type="PROSITE" id="PS51257">
    <property type="entry name" value="PROKAR_LIPOPROTEIN"/>
    <property type="match status" value="1"/>
</dbReference>
<sequence>MRNGSGHPGYRRAGRLAVTALAGLILLAGCSSSNAPRAFDLIAPSTFPARAGAVRGQLIVVEPKAIASLDTERIAVRAPGGAYSYLSDGAWADRLPKLLQARLIQAFENANRLRSVGRPGDRLASDWQLIADVRSFEVVAGGATEVVVELSVKLVNDRSGRILAGRVFSGRAPAAGIDAGNVSAAFNTAVQGVLGEIVIWATGQV</sequence>
<reference evidence="2 3" key="1">
    <citation type="submission" date="2018-04" db="EMBL/GenBank/DDBJ databases">
        <title>Genomic Encyclopedia of Archaeal and Bacterial Type Strains, Phase II (KMG-II): from individual species to whole genera.</title>
        <authorList>
            <person name="Goeker M."/>
        </authorList>
    </citation>
    <scope>NUCLEOTIDE SEQUENCE [LARGE SCALE GENOMIC DNA]</scope>
    <source>
        <strain evidence="2 3">DSM 25521</strain>
    </source>
</reference>
<dbReference type="Pfam" id="PF03886">
    <property type="entry name" value="ABC_trans_aux"/>
    <property type="match status" value="1"/>
</dbReference>
<dbReference type="AlphaFoldDB" id="A0A2T4ZIM5"/>
<dbReference type="InterPro" id="IPR005586">
    <property type="entry name" value="ABC_trans_aux"/>
</dbReference>
<dbReference type="OrthoDB" id="9808689at2"/>
<dbReference type="Gene3D" id="3.40.50.10610">
    <property type="entry name" value="ABC-type transport auxiliary lipoprotein component"/>
    <property type="match status" value="1"/>
</dbReference>
<evidence type="ECO:0000259" key="1">
    <source>
        <dbReference type="Pfam" id="PF03886"/>
    </source>
</evidence>
<dbReference type="Proteomes" id="UP000241808">
    <property type="component" value="Unassembled WGS sequence"/>
</dbReference>
<gene>
    <name evidence="2" type="ORF">C8P69_101513</name>
</gene>
<evidence type="ECO:0000313" key="2">
    <source>
        <dbReference type="EMBL" id="PTM61842.1"/>
    </source>
</evidence>
<comment type="caution">
    <text evidence="2">The sequence shown here is derived from an EMBL/GenBank/DDBJ whole genome shotgun (WGS) entry which is preliminary data.</text>
</comment>
<protein>
    <submittedName>
        <fullName evidence="2">Cholesterol transport system auxiliary component</fullName>
    </submittedName>
</protein>
<accession>A0A2T4ZIM5</accession>
<dbReference type="EMBL" id="PZZL01000001">
    <property type="protein sequence ID" value="PTM61842.1"/>
    <property type="molecule type" value="Genomic_DNA"/>
</dbReference>
<organism evidence="2 3">
    <name type="scientific">Phreatobacter oligotrophus</name>
    <dbReference type="NCBI Taxonomy" id="1122261"/>
    <lineage>
        <taxon>Bacteria</taxon>
        <taxon>Pseudomonadati</taxon>
        <taxon>Pseudomonadota</taxon>
        <taxon>Alphaproteobacteria</taxon>
        <taxon>Hyphomicrobiales</taxon>
        <taxon>Phreatobacteraceae</taxon>
        <taxon>Phreatobacter</taxon>
    </lineage>
</organism>
<proteinExistence type="predicted"/>
<feature type="domain" description="ABC-type transport auxiliary lipoprotein component" evidence="1">
    <location>
        <begin position="41"/>
        <end position="197"/>
    </location>
</feature>
<name>A0A2T4ZIM5_9HYPH</name>
<evidence type="ECO:0000313" key="3">
    <source>
        <dbReference type="Proteomes" id="UP000241808"/>
    </source>
</evidence>